<dbReference type="Pfam" id="PF13516">
    <property type="entry name" value="LRR_6"/>
    <property type="match status" value="2"/>
</dbReference>
<feature type="compositionally biased region" description="Polar residues" evidence="1">
    <location>
        <begin position="398"/>
        <end position="409"/>
    </location>
</feature>
<feature type="compositionally biased region" description="Acidic residues" evidence="1">
    <location>
        <begin position="533"/>
        <end position="544"/>
    </location>
</feature>
<feature type="region of interest" description="Disordered" evidence="1">
    <location>
        <begin position="1"/>
        <end position="25"/>
    </location>
</feature>
<dbReference type="EMBL" id="CAJOAY010000048">
    <property type="protein sequence ID" value="CAF3507899.1"/>
    <property type="molecule type" value="Genomic_DNA"/>
</dbReference>
<dbReference type="InterPro" id="IPR032675">
    <property type="entry name" value="LRR_dom_sf"/>
</dbReference>
<feature type="compositionally biased region" description="Low complexity" evidence="1">
    <location>
        <begin position="691"/>
        <end position="702"/>
    </location>
</feature>
<sequence>MGPKRTDNATKGSKASQGNIIPLITLPTDPTTEQVESQQCVGKFAVDLELCCREPPPAYPVPIPVYIRGQSRAPPPPPPPQISSQILLQPSQSQMQQHSGTHSGTSITPLLMGTITEEQLSSTGKKTSRSRVASVAPSGVFVGAAGIESESRPLSVLEEEPLKISPSPYKTFHLIDDIDFFRPKLLTDIVSNETDSIDQITTLYMKAWQLDQHFIDILKRVLPLQEQLHTLNFNFVGLNQQTFSGFVELCQGIKNLKSVSLDGNPLASEYFHLLIENDDSKVLNLSLRFCNITDTNAERLANALGNMSKQNWRLLTLNLSGNQIGDNGGKSFATALRYNRTLISLNLSSNFLTDKSGILLASVLRKIVLTQEEIVHRRYLLSKHYAETHPDEWRYTAISPTPSNFSTKSKSGRESRVEWKRFTDPNKRKLNSTKIAQIIVDKRNRPESEEHRPSSGRQSDLKRGRNEGSTSRSTVLNVALTTGNTSRRPAPNTLNTNTKESDQSRTAAPVRVKKIAAAVNAASKKSVSKVKEEAEDTLTEEDSFDMLSPEESNSIQNKHTDRENPLYETNQIETHDDEIWLKGNFVLINLNLSRNHLTMDTIKEFLLSVQQQSALTHFNDALNISSSSSITTTTTPSLMDFSGLCRLELKGMNDISIKSSDYQSLETILIQKNPSTRFQQFKERETKELLDQQSTQSSQQLQPSVPDKTTNISEKTRAGAILKSTNQRPSSRSKD</sequence>
<feature type="compositionally biased region" description="Basic and acidic residues" evidence="1">
    <location>
        <begin position="440"/>
        <end position="466"/>
    </location>
</feature>
<gene>
    <name evidence="2" type="ORF">OKA104_LOCUS1873</name>
</gene>
<feature type="region of interest" description="Disordered" evidence="1">
    <location>
        <begin position="521"/>
        <end position="565"/>
    </location>
</feature>
<evidence type="ECO:0000313" key="3">
    <source>
        <dbReference type="Proteomes" id="UP000663881"/>
    </source>
</evidence>
<accession>A0A818HH12</accession>
<dbReference type="SMART" id="SM00368">
    <property type="entry name" value="LRR_RI"/>
    <property type="match status" value="4"/>
</dbReference>
<dbReference type="PANTHER" id="PTHR46984">
    <property type="entry name" value="LEUCINE-RICH REPEAT-CONTAINING PROTEIN 71"/>
    <property type="match status" value="1"/>
</dbReference>
<evidence type="ECO:0000256" key="1">
    <source>
        <dbReference type="SAM" id="MobiDB-lite"/>
    </source>
</evidence>
<feature type="region of interest" description="Disordered" evidence="1">
    <location>
        <begin position="688"/>
        <end position="735"/>
    </location>
</feature>
<organism evidence="2 3">
    <name type="scientific">Adineta steineri</name>
    <dbReference type="NCBI Taxonomy" id="433720"/>
    <lineage>
        <taxon>Eukaryota</taxon>
        <taxon>Metazoa</taxon>
        <taxon>Spiralia</taxon>
        <taxon>Gnathifera</taxon>
        <taxon>Rotifera</taxon>
        <taxon>Eurotatoria</taxon>
        <taxon>Bdelloidea</taxon>
        <taxon>Adinetida</taxon>
        <taxon>Adinetidae</taxon>
        <taxon>Adineta</taxon>
    </lineage>
</organism>
<comment type="caution">
    <text evidence="2">The sequence shown here is derived from an EMBL/GenBank/DDBJ whole genome shotgun (WGS) entry which is preliminary data.</text>
</comment>
<protein>
    <submittedName>
        <fullName evidence="2">Uncharacterized protein</fullName>
    </submittedName>
</protein>
<feature type="region of interest" description="Disordered" evidence="1">
    <location>
        <begin position="396"/>
        <end position="509"/>
    </location>
</feature>
<dbReference type="Gene3D" id="3.80.10.10">
    <property type="entry name" value="Ribonuclease Inhibitor"/>
    <property type="match status" value="1"/>
</dbReference>
<name>A0A818HH12_9BILA</name>
<evidence type="ECO:0000313" key="2">
    <source>
        <dbReference type="EMBL" id="CAF3507899.1"/>
    </source>
</evidence>
<feature type="compositionally biased region" description="Polar residues" evidence="1">
    <location>
        <begin position="723"/>
        <end position="735"/>
    </location>
</feature>
<dbReference type="PANTHER" id="PTHR46984:SF1">
    <property type="entry name" value="LEUCINE-RICH REPEAT-CONTAINING PROTEIN 71"/>
    <property type="match status" value="1"/>
</dbReference>
<dbReference type="InterPro" id="IPR001611">
    <property type="entry name" value="Leu-rich_rpt"/>
</dbReference>
<feature type="compositionally biased region" description="Low complexity" evidence="1">
    <location>
        <begin position="82"/>
        <end position="97"/>
    </location>
</feature>
<dbReference type="Proteomes" id="UP000663881">
    <property type="component" value="Unassembled WGS sequence"/>
</dbReference>
<proteinExistence type="predicted"/>
<feature type="region of interest" description="Disordered" evidence="1">
    <location>
        <begin position="69"/>
        <end position="105"/>
    </location>
</feature>
<dbReference type="InterPro" id="IPR053040">
    <property type="entry name" value="LRR-containing_protein_71"/>
</dbReference>
<dbReference type="SUPFAM" id="SSF52047">
    <property type="entry name" value="RNI-like"/>
    <property type="match status" value="1"/>
</dbReference>
<feature type="compositionally biased region" description="Polar residues" evidence="1">
    <location>
        <begin position="9"/>
        <end position="19"/>
    </location>
</feature>
<dbReference type="AlphaFoldDB" id="A0A818HH12"/>
<feature type="compositionally biased region" description="Polar residues" evidence="1">
    <location>
        <begin position="467"/>
        <end position="498"/>
    </location>
</feature>
<reference evidence="2" key="1">
    <citation type="submission" date="2021-02" db="EMBL/GenBank/DDBJ databases">
        <authorList>
            <person name="Nowell W R."/>
        </authorList>
    </citation>
    <scope>NUCLEOTIDE SEQUENCE</scope>
</reference>
<feature type="compositionally biased region" description="Basic and acidic residues" evidence="1">
    <location>
        <begin position="411"/>
        <end position="427"/>
    </location>
</feature>